<accession>A0AC35GVI7</accession>
<evidence type="ECO:0000313" key="1">
    <source>
        <dbReference type="Proteomes" id="UP000887580"/>
    </source>
</evidence>
<name>A0AC35GVI7_9BILA</name>
<evidence type="ECO:0000313" key="2">
    <source>
        <dbReference type="WBParaSite" id="PS1159_v2.g9168.t1"/>
    </source>
</evidence>
<dbReference type="WBParaSite" id="PS1159_v2.g9168.t1">
    <property type="protein sequence ID" value="PS1159_v2.g9168.t1"/>
    <property type="gene ID" value="PS1159_v2.g9168"/>
</dbReference>
<sequence length="91" mass="10048">MDYKRMPIEIESPEQMGYDNIEFNLTESSVTDMKLGDLNLNLQELIVAYGDHIGHPKLRDIIAAEAGVHVDDVLITTGAAMALFIVSTTLL</sequence>
<protein>
    <submittedName>
        <fullName evidence="2">Uncharacterized protein</fullName>
    </submittedName>
</protein>
<dbReference type="Proteomes" id="UP000887580">
    <property type="component" value="Unplaced"/>
</dbReference>
<proteinExistence type="predicted"/>
<reference evidence="2" key="1">
    <citation type="submission" date="2022-11" db="UniProtKB">
        <authorList>
            <consortium name="WormBaseParasite"/>
        </authorList>
    </citation>
    <scope>IDENTIFICATION</scope>
</reference>
<organism evidence="1 2">
    <name type="scientific">Panagrolaimus sp. PS1159</name>
    <dbReference type="NCBI Taxonomy" id="55785"/>
    <lineage>
        <taxon>Eukaryota</taxon>
        <taxon>Metazoa</taxon>
        <taxon>Ecdysozoa</taxon>
        <taxon>Nematoda</taxon>
        <taxon>Chromadorea</taxon>
        <taxon>Rhabditida</taxon>
        <taxon>Tylenchina</taxon>
        <taxon>Panagrolaimomorpha</taxon>
        <taxon>Panagrolaimoidea</taxon>
        <taxon>Panagrolaimidae</taxon>
        <taxon>Panagrolaimus</taxon>
    </lineage>
</organism>